<sequence length="170" mass="18515">MTAWATLAAVVVALVLGALAEVRNTRDRRRQRDRDAATELRATRAQAQRVAAWMDAGSISPGGRPGRLGATAIARNASEEPVWNVTLYAPWERAFSDTNTSGDPKRSRTWVLPPGRDYEAPLAFTLVNSEGSIPVQITFRDNAGAWWERDTKGILTKLDGPPTDLQGTAS</sequence>
<protein>
    <submittedName>
        <fullName evidence="1">Uncharacterized protein</fullName>
    </submittedName>
</protein>
<accession>A0A919P2I7</accession>
<dbReference type="EMBL" id="BONK01000005">
    <property type="protein sequence ID" value="GIG20942.1"/>
    <property type="molecule type" value="Genomic_DNA"/>
</dbReference>
<evidence type="ECO:0000313" key="2">
    <source>
        <dbReference type="Proteomes" id="UP000632740"/>
    </source>
</evidence>
<name>A0A919P2I7_9CELL</name>
<dbReference type="Proteomes" id="UP000632740">
    <property type="component" value="Unassembled WGS sequence"/>
</dbReference>
<gene>
    <name evidence="1" type="ORF">Cch01nite_16660</name>
</gene>
<keyword evidence="2" id="KW-1185">Reference proteome</keyword>
<proteinExistence type="predicted"/>
<comment type="caution">
    <text evidence="1">The sequence shown here is derived from an EMBL/GenBank/DDBJ whole genome shotgun (WGS) entry which is preliminary data.</text>
</comment>
<reference evidence="1" key="1">
    <citation type="submission" date="2021-01" db="EMBL/GenBank/DDBJ databases">
        <title>Whole genome shotgun sequence of Cellulomonas chitinilytica NBRC 110799.</title>
        <authorList>
            <person name="Komaki H."/>
            <person name="Tamura T."/>
        </authorList>
    </citation>
    <scope>NUCLEOTIDE SEQUENCE</scope>
    <source>
        <strain evidence="1">NBRC 110799</strain>
    </source>
</reference>
<evidence type="ECO:0000313" key="1">
    <source>
        <dbReference type="EMBL" id="GIG20942.1"/>
    </source>
</evidence>
<dbReference type="AlphaFoldDB" id="A0A919P2I7"/>
<organism evidence="1 2">
    <name type="scientific">Cellulomonas chitinilytica</name>
    <dbReference type="NCBI Taxonomy" id="398759"/>
    <lineage>
        <taxon>Bacteria</taxon>
        <taxon>Bacillati</taxon>
        <taxon>Actinomycetota</taxon>
        <taxon>Actinomycetes</taxon>
        <taxon>Micrococcales</taxon>
        <taxon>Cellulomonadaceae</taxon>
        <taxon>Cellulomonas</taxon>
    </lineage>
</organism>